<organism evidence="2 3">
    <name type="scientific">Athalassotoga saccharophila</name>
    <dbReference type="NCBI Taxonomy" id="1441386"/>
    <lineage>
        <taxon>Bacteria</taxon>
        <taxon>Thermotogati</taxon>
        <taxon>Thermotogota</taxon>
        <taxon>Thermotogae</taxon>
        <taxon>Mesoaciditogales</taxon>
        <taxon>Mesoaciditogaceae</taxon>
        <taxon>Athalassotoga</taxon>
    </lineage>
</organism>
<geneLocation type="plasmid" evidence="2 3">
    <name>pATS1</name>
</geneLocation>
<dbReference type="Pfam" id="PF01402">
    <property type="entry name" value="RHH_1"/>
    <property type="match status" value="1"/>
</dbReference>
<dbReference type="GO" id="GO:0006355">
    <property type="term" value="P:regulation of DNA-templated transcription"/>
    <property type="evidence" value="ECO:0007669"/>
    <property type="project" value="InterPro"/>
</dbReference>
<feature type="domain" description="Ribbon-helix-helix protein CopG" evidence="1">
    <location>
        <begin position="2"/>
        <end position="41"/>
    </location>
</feature>
<proteinExistence type="predicted"/>
<dbReference type="InterPro" id="IPR002145">
    <property type="entry name" value="CopG"/>
</dbReference>
<protein>
    <recommendedName>
        <fullName evidence="1">Ribbon-helix-helix protein CopG domain-containing protein</fullName>
    </recommendedName>
</protein>
<keyword evidence="3" id="KW-1185">Reference proteome</keyword>
<dbReference type="KEGG" id="asac:ATHSA_p10035"/>
<dbReference type="InterPro" id="IPR010985">
    <property type="entry name" value="Ribbon_hlx_hlx"/>
</dbReference>
<evidence type="ECO:0000259" key="1">
    <source>
        <dbReference type="Pfam" id="PF01402"/>
    </source>
</evidence>
<dbReference type="SUPFAM" id="SSF47598">
    <property type="entry name" value="Ribbon-helix-helix"/>
    <property type="match status" value="1"/>
</dbReference>
<dbReference type="InterPro" id="IPR013321">
    <property type="entry name" value="Arc_rbn_hlx_hlx"/>
</dbReference>
<dbReference type="EMBL" id="AP019552">
    <property type="protein sequence ID" value="BBJ29082.1"/>
    <property type="molecule type" value="Genomic_DNA"/>
</dbReference>
<evidence type="ECO:0000313" key="3">
    <source>
        <dbReference type="Proteomes" id="UP000463916"/>
    </source>
</evidence>
<name>A0A6N4TFY3_9BACT</name>
<gene>
    <name evidence="2" type="ORF">ATHSA_p10035</name>
</gene>
<evidence type="ECO:0000313" key="2">
    <source>
        <dbReference type="EMBL" id="BBJ29082.1"/>
    </source>
</evidence>
<keyword evidence="2" id="KW-0614">Plasmid</keyword>
<dbReference type="Proteomes" id="UP000463916">
    <property type="component" value="Plasmid pATS1"/>
</dbReference>
<reference evidence="3" key="1">
    <citation type="submission" date="2019-04" db="EMBL/GenBank/DDBJ databases">
        <title>NAS-01 Genome Sequencing.</title>
        <authorList>
            <person name="Kato S."/>
            <person name="Itoh T."/>
            <person name="Ohkuma M."/>
        </authorList>
    </citation>
    <scope>NUCLEOTIDE SEQUENCE [LARGE SCALE GENOMIC DNA]</scope>
    <source>
        <strain evidence="3">NAS-01</strain>
        <plasmid evidence="3">pATS1</plasmid>
    </source>
</reference>
<sequence>MKTISVKIDNELLEELNTQAHRLRVSKSVIIRAAVEDYLKKVSHFKNLLDFLESVPEVEPELDEIKVIEEYESRKALRKVESISLEEAKKELNI</sequence>
<dbReference type="Gene3D" id="1.10.1220.10">
    <property type="entry name" value="Met repressor-like"/>
    <property type="match status" value="1"/>
</dbReference>
<dbReference type="AlphaFoldDB" id="A0A6N4TFY3"/>
<accession>A0A6N4TFY3</accession>
<dbReference type="CDD" id="cd21631">
    <property type="entry name" value="RHH_CopG_NikR-like"/>
    <property type="match status" value="1"/>
</dbReference>
<dbReference type="RefSeq" id="WP_161848423.1">
    <property type="nucleotide sequence ID" value="NZ_AP019551.1"/>
</dbReference>